<dbReference type="EMBL" id="DUZY01000004">
    <property type="protein sequence ID" value="DAD37696.1"/>
    <property type="molecule type" value="Genomic_DNA"/>
</dbReference>
<evidence type="ECO:0000313" key="6">
    <source>
        <dbReference type="EMBL" id="DAD37700.1"/>
    </source>
</evidence>
<dbReference type="EMBL" id="DUZY01000004">
    <property type="protein sequence ID" value="DAD37700.1"/>
    <property type="molecule type" value="Genomic_DNA"/>
</dbReference>
<dbReference type="AlphaFoldDB" id="A0A822YYT6"/>
<organism evidence="3 7">
    <name type="scientific">Nelumbo nucifera</name>
    <name type="common">Sacred lotus</name>
    <dbReference type="NCBI Taxonomy" id="4432"/>
    <lineage>
        <taxon>Eukaryota</taxon>
        <taxon>Viridiplantae</taxon>
        <taxon>Streptophyta</taxon>
        <taxon>Embryophyta</taxon>
        <taxon>Tracheophyta</taxon>
        <taxon>Spermatophyta</taxon>
        <taxon>Magnoliopsida</taxon>
        <taxon>Proteales</taxon>
        <taxon>Nelumbonaceae</taxon>
        <taxon>Nelumbo</taxon>
    </lineage>
</organism>
<evidence type="ECO:0000313" key="4">
    <source>
        <dbReference type="EMBL" id="DAD37698.1"/>
    </source>
</evidence>
<keyword evidence="7" id="KW-1185">Reference proteome</keyword>
<keyword evidence="1" id="KW-1133">Transmembrane helix</keyword>
<name>A0A822YYT6_NELNU</name>
<dbReference type="EMBL" id="DUZY01000004">
    <property type="protein sequence ID" value="DAD37697.1"/>
    <property type="molecule type" value="Genomic_DNA"/>
</dbReference>
<feature type="transmembrane region" description="Helical" evidence="1">
    <location>
        <begin position="6"/>
        <end position="25"/>
    </location>
</feature>
<keyword evidence="1" id="KW-0812">Transmembrane</keyword>
<evidence type="ECO:0000313" key="3">
    <source>
        <dbReference type="EMBL" id="DAD37697.1"/>
    </source>
</evidence>
<keyword evidence="1" id="KW-0472">Membrane</keyword>
<proteinExistence type="predicted"/>
<dbReference type="Proteomes" id="UP000607653">
    <property type="component" value="Unassembled WGS sequence"/>
</dbReference>
<reference evidence="3 7" key="1">
    <citation type="journal article" date="2020" name="Mol. Biol. Evol.">
        <title>Distinct Expression and Methylation Patterns for Genes with Different Fates following a Single Whole-Genome Duplication in Flowering Plants.</title>
        <authorList>
            <person name="Shi T."/>
            <person name="Rahmani R.S."/>
            <person name="Gugger P.F."/>
            <person name="Wang M."/>
            <person name="Li H."/>
            <person name="Zhang Y."/>
            <person name="Li Z."/>
            <person name="Wang Q."/>
            <person name="Van de Peer Y."/>
            <person name="Marchal K."/>
            <person name="Chen J."/>
        </authorList>
    </citation>
    <scope>NUCLEOTIDE SEQUENCE [LARGE SCALE GENOMIC DNA]</scope>
    <source>
        <tissue evidence="3">Leaf</tissue>
    </source>
</reference>
<comment type="caution">
    <text evidence="3">The sequence shown here is derived from an EMBL/GenBank/DDBJ whole genome shotgun (WGS) entry which is preliminary data.</text>
</comment>
<gene>
    <name evidence="2" type="ORF">HUJ06_008337</name>
    <name evidence="3" type="ORF">HUJ06_008338</name>
    <name evidence="4" type="ORF">HUJ06_008339</name>
    <name evidence="5" type="ORF">HUJ06_008340</name>
    <name evidence="6" type="ORF">HUJ06_008341</name>
</gene>
<sequence>MHPVLIHQIIVSLINILVACLGAGLQSWTSSYWQVAPEIVDCSYSKLNNLF</sequence>
<evidence type="ECO:0000313" key="7">
    <source>
        <dbReference type="Proteomes" id="UP000607653"/>
    </source>
</evidence>
<evidence type="ECO:0000256" key="1">
    <source>
        <dbReference type="SAM" id="Phobius"/>
    </source>
</evidence>
<dbReference type="EMBL" id="DUZY01000004">
    <property type="protein sequence ID" value="DAD37699.1"/>
    <property type="molecule type" value="Genomic_DNA"/>
</dbReference>
<evidence type="ECO:0000313" key="2">
    <source>
        <dbReference type="EMBL" id="DAD37696.1"/>
    </source>
</evidence>
<accession>A0A822YYT6</accession>
<evidence type="ECO:0000313" key="5">
    <source>
        <dbReference type="EMBL" id="DAD37699.1"/>
    </source>
</evidence>
<dbReference type="EMBL" id="DUZY01000004">
    <property type="protein sequence ID" value="DAD37698.1"/>
    <property type="molecule type" value="Genomic_DNA"/>
</dbReference>
<protein>
    <submittedName>
        <fullName evidence="3">Uncharacterized protein</fullName>
    </submittedName>
</protein>